<dbReference type="GO" id="GO:0016705">
    <property type="term" value="F:oxidoreductase activity, acting on paired donors, with incorporation or reduction of molecular oxygen"/>
    <property type="evidence" value="ECO:0007669"/>
    <property type="project" value="InterPro"/>
</dbReference>
<keyword evidence="2" id="KW-0503">Monooxygenase</keyword>
<gene>
    <name evidence="4" type="ordered locus">Meso_3765</name>
</gene>
<dbReference type="Gene3D" id="3.20.20.30">
    <property type="entry name" value="Luciferase-like domain"/>
    <property type="match status" value="1"/>
</dbReference>
<keyword evidence="1" id="KW-0560">Oxidoreductase</keyword>
<dbReference type="AlphaFoldDB" id="Q11BU2"/>
<reference evidence="4" key="1">
    <citation type="submission" date="2006-06" db="EMBL/GenBank/DDBJ databases">
        <title>Complete sequence of chromosome of Chelativorans sp. BNC1.</title>
        <authorList>
            <consortium name="US DOE Joint Genome Institute"/>
            <person name="Copeland A."/>
            <person name="Lucas S."/>
            <person name="Lapidus A."/>
            <person name="Barry K."/>
            <person name="Detter J.C."/>
            <person name="Glavina del Rio T."/>
            <person name="Hammon N."/>
            <person name="Israni S."/>
            <person name="Dalin E."/>
            <person name="Tice H."/>
            <person name="Pitluck S."/>
            <person name="Chertkov O."/>
            <person name="Brettin T."/>
            <person name="Bruce D."/>
            <person name="Han C."/>
            <person name="Tapia R."/>
            <person name="Gilna P."/>
            <person name="Schmutz J."/>
            <person name="Larimer F."/>
            <person name="Land M."/>
            <person name="Hauser L."/>
            <person name="Kyrpides N."/>
            <person name="Mikhailova N."/>
            <person name="Richardson P."/>
        </authorList>
    </citation>
    <scope>NUCLEOTIDE SEQUENCE</scope>
    <source>
        <strain evidence="4">BNC1</strain>
    </source>
</reference>
<dbReference type="SUPFAM" id="SSF51679">
    <property type="entry name" value="Bacterial luciferase-like"/>
    <property type="match status" value="1"/>
</dbReference>
<organism evidence="4">
    <name type="scientific">Chelativorans sp. (strain BNC1)</name>
    <dbReference type="NCBI Taxonomy" id="266779"/>
    <lineage>
        <taxon>Bacteria</taxon>
        <taxon>Pseudomonadati</taxon>
        <taxon>Pseudomonadota</taxon>
        <taxon>Alphaproteobacteria</taxon>
        <taxon>Hyphomicrobiales</taxon>
        <taxon>Phyllobacteriaceae</taxon>
        <taxon>Chelativorans</taxon>
    </lineage>
</organism>
<dbReference type="InterPro" id="IPR050766">
    <property type="entry name" value="Bact_Lucif_Oxidored"/>
</dbReference>
<dbReference type="eggNOG" id="COG2141">
    <property type="taxonomic scope" value="Bacteria"/>
</dbReference>
<sequence>MRLHAFLLGQSAEQTIDTRHIYPTLIEDARLAEKFGYDGAWFAEHHFSNYAIVPNSLTLVAAIAQATSTIRLGTSIILLPLRNPIFVAEEIAMVDQLANGRLEVGFGRGYQPYEFKRLGIDFKSSGERLNEGCDFLIHLFKNPDAPFSSSFYSVDGVTITPSPRQEPHPPFWLACGSPASIGMALDKGMSVVMNIGNNGSELAERSAQMFRDVCRERGIDPKSVRFAMQTHGYLIEGSQDEDVIVRSGGYLHRVQQRLREERERLVRGINDASGGEKGEPTFEGWSKASLIGSPDHIRRQIARFSSLGVTDLFVTYRYGFVTTEGTRKSLEFIANEVKAFNASNNPARRAAS</sequence>
<evidence type="ECO:0000259" key="3">
    <source>
        <dbReference type="Pfam" id="PF00296"/>
    </source>
</evidence>
<name>Q11BU2_CHESB</name>
<dbReference type="GO" id="GO:0005829">
    <property type="term" value="C:cytosol"/>
    <property type="evidence" value="ECO:0007669"/>
    <property type="project" value="TreeGrafter"/>
</dbReference>
<dbReference type="STRING" id="266779.Meso_3765"/>
<dbReference type="KEGG" id="mes:Meso_3765"/>
<evidence type="ECO:0000256" key="2">
    <source>
        <dbReference type="ARBA" id="ARBA00023033"/>
    </source>
</evidence>
<dbReference type="HOGENOM" id="CLU_027853_3_0_5"/>
<protein>
    <submittedName>
        <fullName evidence="4">Luciferase-like protein</fullName>
    </submittedName>
</protein>
<accession>Q11BU2</accession>
<dbReference type="InterPro" id="IPR036661">
    <property type="entry name" value="Luciferase-like_sf"/>
</dbReference>
<dbReference type="Pfam" id="PF00296">
    <property type="entry name" value="Bac_luciferase"/>
    <property type="match status" value="1"/>
</dbReference>
<dbReference type="InterPro" id="IPR011251">
    <property type="entry name" value="Luciferase-like_dom"/>
</dbReference>
<dbReference type="GO" id="GO:0004497">
    <property type="term" value="F:monooxygenase activity"/>
    <property type="evidence" value="ECO:0007669"/>
    <property type="project" value="UniProtKB-KW"/>
</dbReference>
<dbReference type="PANTHER" id="PTHR30137">
    <property type="entry name" value="LUCIFERASE-LIKE MONOOXYGENASE"/>
    <property type="match status" value="1"/>
</dbReference>
<evidence type="ECO:0000313" key="4">
    <source>
        <dbReference type="EMBL" id="ABG65133.1"/>
    </source>
</evidence>
<dbReference type="EMBL" id="CP000390">
    <property type="protein sequence ID" value="ABG65133.1"/>
    <property type="molecule type" value="Genomic_DNA"/>
</dbReference>
<feature type="domain" description="Luciferase-like" evidence="3">
    <location>
        <begin position="1"/>
        <end position="310"/>
    </location>
</feature>
<evidence type="ECO:0000256" key="1">
    <source>
        <dbReference type="ARBA" id="ARBA00023002"/>
    </source>
</evidence>
<proteinExistence type="predicted"/>
<dbReference type="PANTHER" id="PTHR30137:SF8">
    <property type="entry name" value="BLR5498 PROTEIN"/>
    <property type="match status" value="1"/>
</dbReference>